<reference evidence="2 3" key="1">
    <citation type="journal article" date="2015" name="Genome Biol. Evol.">
        <title>Comparative Genomics of a Bacterivorous Green Alga Reveals Evolutionary Causalities and Consequences of Phago-Mixotrophic Mode of Nutrition.</title>
        <authorList>
            <person name="Burns J.A."/>
            <person name="Paasch A."/>
            <person name="Narechania A."/>
            <person name="Kim E."/>
        </authorList>
    </citation>
    <scope>NUCLEOTIDE SEQUENCE [LARGE SCALE GENOMIC DNA]</scope>
    <source>
        <strain evidence="2 3">PLY_AMNH</strain>
    </source>
</reference>
<feature type="compositionally biased region" description="Basic and acidic residues" evidence="1">
    <location>
        <begin position="426"/>
        <end position="439"/>
    </location>
</feature>
<feature type="region of interest" description="Disordered" evidence="1">
    <location>
        <begin position="17"/>
        <end position="52"/>
    </location>
</feature>
<evidence type="ECO:0000313" key="2">
    <source>
        <dbReference type="EMBL" id="KAK3282493.1"/>
    </source>
</evidence>
<feature type="region of interest" description="Disordered" evidence="1">
    <location>
        <begin position="425"/>
        <end position="464"/>
    </location>
</feature>
<feature type="region of interest" description="Disordered" evidence="1">
    <location>
        <begin position="222"/>
        <end position="247"/>
    </location>
</feature>
<dbReference type="EMBL" id="LGRX02003282">
    <property type="protein sequence ID" value="KAK3282493.1"/>
    <property type="molecule type" value="Genomic_DNA"/>
</dbReference>
<feature type="compositionally biased region" description="Acidic residues" evidence="1">
    <location>
        <begin position="31"/>
        <end position="43"/>
    </location>
</feature>
<accession>A0AAE0GQS9</accession>
<organism evidence="2 3">
    <name type="scientific">Cymbomonas tetramitiformis</name>
    <dbReference type="NCBI Taxonomy" id="36881"/>
    <lineage>
        <taxon>Eukaryota</taxon>
        <taxon>Viridiplantae</taxon>
        <taxon>Chlorophyta</taxon>
        <taxon>Pyramimonadophyceae</taxon>
        <taxon>Pyramimonadales</taxon>
        <taxon>Pyramimonadaceae</taxon>
        <taxon>Cymbomonas</taxon>
    </lineage>
</organism>
<sequence length="595" mass="66937">MKTPIFILEEPQDRFSTANIKKRDIKKRDDNDDDGDDVGEEENGEKKGARRARDMQLIHVSRCCEWDETDAILHQLFNSTPTDTASAIMHTNANEGVIMTISNLMLHVITASSATGANERGGNPSTDPHPFPSTMSKPVAYRGAATECMHTDEIADCDEFNSNTLERFHAVIDAMRRSGHLKEARELFRRIEKSGETDTDQYDWSERCGNVVGPYAGRFSLSSSSPASASRTPSPPTSSEILRGIPLHRHPPRSHILNMTHSAWAMWRKWLPADIADMPTERVDIFRVDDFGSVYVEMGCFSMSAITTMSELLYAPPRSRSTPWLDTIVERLADCESRFLKRCRQMHADIDSSRVKSERATRTIARMRTGVLSHLVVSVWGESAFAGGRKDDGLVQRREIAETTDLGECILRYLDSLHTAPGWKSYARDDAHRPREKKGGSKKRRRHSSENVEENITRRHHPSRSMDTLTTGLLHLYLCVIHEVPPMGISISETRSSLAMNETNTGAFGEVDVCRLARFSTPEFLSWFHARAESTSNPPRLRYLPTEIVERWDNASTASTSSPYTLAIQNFIRAFFGTSSKKVRAASVLEKLKST</sequence>
<keyword evidence="3" id="KW-1185">Reference proteome</keyword>
<dbReference type="Proteomes" id="UP001190700">
    <property type="component" value="Unassembled WGS sequence"/>
</dbReference>
<evidence type="ECO:0000256" key="1">
    <source>
        <dbReference type="SAM" id="MobiDB-lite"/>
    </source>
</evidence>
<dbReference type="AlphaFoldDB" id="A0AAE0GQS9"/>
<protein>
    <submittedName>
        <fullName evidence="2">Uncharacterized protein</fullName>
    </submittedName>
</protein>
<feature type="compositionally biased region" description="Low complexity" evidence="1">
    <location>
        <begin position="222"/>
        <end position="232"/>
    </location>
</feature>
<evidence type="ECO:0000313" key="3">
    <source>
        <dbReference type="Proteomes" id="UP001190700"/>
    </source>
</evidence>
<comment type="caution">
    <text evidence="2">The sequence shown here is derived from an EMBL/GenBank/DDBJ whole genome shotgun (WGS) entry which is preliminary data.</text>
</comment>
<proteinExistence type="predicted"/>
<name>A0AAE0GQS9_9CHLO</name>
<gene>
    <name evidence="2" type="ORF">CYMTET_9768</name>
</gene>